<evidence type="ECO:0000259" key="7">
    <source>
        <dbReference type="Pfam" id="PF07810"/>
    </source>
</evidence>
<name>A0A7L0C6C0_9AVES</name>
<feature type="non-terminal residue" evidence="8">
    <location>
        <position position="739"/>
    </location>
</feature>
<evidence type="ECO:0000256" key="1">
    <source>
        <dbReference type="ARBA" id="ARBA00004141"/>
    </source>
</evidence>
<gene>
    <name evidence="8" type="primary">Tmc6</name>
    <name evidence="8" type="ORF">SPITYR_R03523</name>
</gene>
<comment type="similarity">
    <text evidence="2 6">Belongs to the TMC family.</text>
</comment>
<feature type="transmembrane region" description="Helical" evidence="6">
    <location>
        <begin position="465"/>
        <end position="488"/>
    </location>
</feature>
<comment type="subcellular location">
    <subcellularLocation>
        <location evidence="1 6">Membrane</location>
        <topology evidence="1 6">Multi-pass membrane protein</topology>
    </subcellularLocation>
</comment>
<keyword evidence="5 6" id="KW-0472">Membrane</keyword>
<dbReference type="Proteomes" id="UP000519115">
    <property type="component" value="Unassembled WGS sequence"/>
</dbReference>
<keyword evidence="9" id="KW-1185">Reference proteome</keyword>
<dbReference type="GO" id="GO:0008381">
    <property type="term" value="F:mechanosensitive monoatomic ion channel activity"/>
    <property type="evidence" value="ECO:0007669"/>
    <property type="project" value="TreeGrafter"/>
</dbReference>
<reference evidence="8 9" key="1">
    <citation type="submission" date="2019-09" db="EMBL/GenBank/DDBJ databases">
        <title>Bird 10,000 Genomes (B10K) Project - Family phase.</title>
        <authorList>
            <person name="Zhang G."/>
        </authorList>
    </citation>
    <scope>NUCLEOTIDE SEQUENCE [LARGE SCALE GENOMIC DNA]</scope>
    <source>
        <strain evidence="8">B10K-DU-007-42</strain>
        <tissue evidence="8">Muscle</tissue>
    </source>
</reference>
<evidence type="ECO:0000256" key="6">
    <source>
        <dbReference type="RuleBase" id="RU310713"/>
    </source>
</evidence>
<dbReference type="Pfam" id="PF07810">
    <property type="entry name" value="TMC"/>
    <property type="match status" value="1"/>
</dbReference>
<keyword evidence="4 6" id="KW-1133">Transmembrane helix</keyword>
<feature type="transmembrane region" description="Helical" evidence="6">
    <location>
        <begin position="430"/>
        <end position="453"/>
    </location>
</feature>
<feature type="transmembrane region" description="Helical" evidence="6">
    <location>
        <begin position="682"/>
        <end position="699"/>
    </location>
</feature>
<organism evidence="8 9">
    <name type="scientific">Spizaetus tyrannus</name>
    <name type="common">black hawk-eagle</name>
    <dbReference type="NCBI Taxonomy" id="252798"/>
    <lineage>
        <taxon>Eukaryota</taxon>
        <taxon>Metazoa</taxon>
        <taxon>Chordata</taxon>
        <taxon>Craniata</taxon>
        <taxon>Vertebrata</taxon>
        <taxon>Euteleostomi</taxon>
        <taxon>Archelosauria</taxon>
        <taxon>Archosauria</taxon>
        <taxon>Dinosauria</taxon>
        <taxon>Saurischia</taxon>
        <taxon>Theropoda</taxon>
        <taxon>Coelurosauria</taxon>
        <taxon>Aves</taxon>
        <taxon>Neognathae</taxon>
        <taxon>Neoaves</taxon>
        <taxon>Telluraves</taxon>
        <taxon>Accipitrimorphae</taxon>
        <taxon>Accipitriformes</taxon>
        <taxon>Accipitridae</taxon>
        <taxon>Accipitrinae</taxon>
        <taxon>Spizaetus</taxon>
    </lineage>
</organism>
<keyword evidence="3 6" id="KW-0812">Transmembrane</keyword>
<proteinExistence type="inferred from homology"/>
<feature type="non-terminal residue" evidence="8">
    <location>
        <position position="1"/>
    </location>
</feature>
<evidence type="ECO:0000313" key="9">
    <source>
        <dbReference type="Proteomes" id="UP000519115"/>
    </source>
</evidence>
<dbReference type="EMBL" id="VXAF01000768">
    <property type="protein sequence ID" value="NXJ55375.1"/>
    <property type="molecule type" value="Genomic_DNA"/>
</dbReference>
<feature type="transmembrane region" description="Helical" evidence="6">
    <location>
        <begin position="207"/>
        <end position="234"/>
    </location>
</feature>
<feature type="transmembrane region" description="Helical" evidence="6">
    <location>
        <begin position="508"/>
        <end position="533"/>
    </location>
</feature>
<evidence type="ECO:0000256" key="5">
    <source>
        <dbReference type="ARBA" id="ARBA00023136"/>
    </source>
</evidence>
<feature type="domain" description="TMC" evidence="7">
    <location>
        <begin position="499"/>
        <end position="605"/>
    </location>
</feature>
<dbReference type="GO" id="GO:0005886">
    <property type="term" value="C:plasma membrane"/>
    <property type="evidence" value="ECO:0007669"/>
    <property type="project" value="InterPro"/>
</dbReference>
<accession>A0A7L0C6C0</accession>
<evidence type="ECO:0000256" key="3">
    <source>
        <dbReference type="ARBA" id="ARBA00022692"/>
    </source>
</evidence>
<dbReference type="InterPro" id="IPR012496">
    <property type="entry name" value="TMC_dom"/>
</dbReference>
<comment type="caution">
    <text evidence="8">The sequence shown here is derived from an EMBL/GenBank/DDBJ whole genome shotgun (WGS) entry which is preliminary data.</text>
</comment>
<feature type="transmembrane region" description="Helical" evidence="6">
    <location>
        <begin position="610"/>
        <end position="632"/>
    </location>
</feature>
<evidence type="ECO:0000313" key="8">
    <source>
        <dbReference type="EMBL" id="NXJ55375.1"/>
    </source>
</evidence>
<feature type="transmembrane region" description="Helical" evidence="6">
    <location>
        <begin position="384"/>
        <end position="410"/>
    </location>
</feature>
<dbReference type="PANTHER" id="PTHR23302">
    <property type="entry name" value="TRANSMEMBRANE CHANNEL-RELATED"/>
    <property type="match status" value="1"/>
</dbReference>
<feature type="transmembrane region" description="Helical" evidence="6">
    <location>
        <begin position="297"/>
        <end position="317"/>
    </location>
</feature>
<evidence type="ECO:0000256" key="4">
    <source>
        <dbReference type="ARBA" id="ARBA00022989"/>
    </source>
</evidence>
<evidence type="ECO:0000256" key="2">
    <source>
        <dbReference type="ARBA" id="ARBA00006510"/>
    </source>
</evidence>
<sequence>SSASLRILANMPSRTIGRSRGAIISQYYNRTARLRRRSSRPPLQQLCHTARPSLRQYDLETDPARATLEDKRSLLVKELLSLSPSQRRHMLLNVPLSLAEKRTLRQELSGQRGPLRQHAQCRAPSSLCGWSKDYIILVSLGYGSAQQLSGAPVQALAPVLSPGSLSPQGCRGLWYRLLSLLPAAKPWHYALKQIGGRFGSSVLSYFLFLKTLLMFNIISFLILLVFVVALQAAYPPASTSPQSFTGLELLTGAGYFTHSLLYYGYYSNVTLNDPCASSPNDSACPLAAPPLPYNMPLAYMFSVGVSFLVTCVLLVYSMSCSFRESYRVGSSAGELAVKVFCAWDFKVIQRRSVKLQCENICTQLKELLADQQSRSRSLSLCQRLGHSAVLLLAWALSLSTVLGCVLAVHYFSEHMHGVTRGSSERQQEAILLVLPFMVSLLNMLMPHLYNLLATWEKQDSPVAQVYVAICRNLLLKMVVLGLLCYQWLSRRVVCSTEECWETCVGQDLYRFMVMDFIFTLLDTLFGELVWRLILEKKLKRKQKPEFDIAQNVLELIYGQTLTWLGVLFAPLLPAVQTLKLLLLFYIKKTSLMQNCQSPSKPWQASHMSTVFITLLCFPSFLGAAVFLSYTIWSVRPSETCGPFQGLENIYKSGKTWVQVLEKSNPNITWFAWVHQHLVENTFLLFFVSGVLLAVIYFNIQVVRGQRRIICLLKEQIANEGEDKIFLIQKLHSVYEQRET</sequence>
<dbReference type="PANTHER" id="PTHR23302:SF4">
    <property type="entry name" value="TRANSMEMBRANE CHANNEL-LIKE PROTEIN 6"/>
    <property type="match status" value="1"/>
</dbReference>
<dbReference type="AlphaFoldDB" id="A0A7L0C6C0"/>
<dbReference type="InterPro" id="IPR038900">
    <property type="entry name" value="TMC"/>
</dbReference>
<protein>
    <recommendedName>
        <fullName evidence="6">Transmembrane channel-like protein</fullName>
    </recommendedName>
</protein>